<dbReference type="PANTHER" id="PTHR25465">
    <property type="entry name" value="B-BOX DOMAIN CONTAINING"/>
    <property type="match status" value="1"/>
</dbReference>
<evidence type="ECO:0000256" key="3">
    <source>
        <dbReference type="ARBA" id="ARBA00022833"/>
    </source>
</evidence>
<dbReference type="AlphaFoldDB" id="A0AAD7RV99"/>
<dbReference type="PROSITE" id="PS00518">
    <property type="entry name" value="ZF_RING_1"/>
    <property type="match status" value="1"/>
</dbReference>
<organism evidence="7 8">
    <name type="scientific">Aldrovandia affinis</name>
    <dbReference type="NCBI Taxonomy" id="143900"/>
    <lineage>
        <taxon>Eukaryota</taxon>
        <taxon>Metazoa</taxon>
        <taxon>Chordata</taxon>
        <taxon>Craniata</taxon>
        <taxon>Vertebrata</taxon>
        <taxon>Euteleostomi</taxon>
        <taxon>Actinopterygii</taxon>
        <taxon>Neopterygii</taxon>
        <taxon>Teleostei</taxon>
        <taxon>Notacanthiformes</taxon>
        <taxon>Halosauridae</taxon>
        <taxon>Aldrovandia</taxon>
    </lineage>
</organism>
<dbReference type="Gene3D" id="3.30.40.10">
    <property type="entry name" value="Zinc/RING finger domain, C3HC4 (zinc finger)"/>
    <property type="match status" value="1"/>
</dbReference>
<evidence type="ECO:0000256" key="2">
    <source>
        <dbReference type="ARBA" id="ARBA00022771"/>
    </source>
</evidence>
<dbReference type="EMBL" id="JAINUG010000163">
    <property type="protein sequence ID" value="KAJ8390984.1"/>
    <property type="molecule type" value="Genomic_DNA"/>
</dbReference>
<dbReference type="InterPro" id="IPR017907">
    <property type="entry name" value="Znf_RING_CS"/>
</dbReference>
<dbReference type="PROSITE" id="PS50089">
    <property type="entry name" value="ZF_RING_2"/>
    <property type="match status" value="1"/>
</dbReference>
<sequence>MDRILNELTCSVCLDIFSDPYLLPCGHSFCLTCVQGLRDATDFRCPDCRRDCGKLRDVVKNFKLANIVEACNGQEKSQSSRPQIPRNINEMYLKYGLLVMVVSLVIIFLVIYAPSRQSTVDISEVEPLDYTPQLQNSQMVYDETTHGHFLTDVVHSLINLVKVVLYWCLWAIISSLLMLWNSMWYLISSLYFDPRQRANGIRDQGKRLVSTVCLSVTRSVAPPRSSMEEDFGAEGLHPTGSRVQIPAGGEGEGKGQSAVSGVPLSLALRCTSLSSLQTQLCAQAAACKQPVVSLTVNKATLQTSVEDSTPYNRLYP</sequence>
<evidence type="ECO:0000256" key="5">
    <source>
        <dbReference type="SAM" id="Phobius"/>
    </source>
</evidence>
<protein>
    <recommendedName>
        <fullName evidence="6">RING-type domain-containing protein</fullName>
    </recommendedName>
</protein>
<feature type="transmembrane region" description="Helical" evidence="5">
    <location>
        <begin position="92"/>
        <end position="113"/>
    </location>
</feature>
<proteinExistence type="predicted"/>
<keyword evidence="5" id="KW-1133">Transmembrane helix</keyword>
<reference evidence="7" key="1">
    <citation type="journal article" date="2023" name="Science">
        <title>Genome structures resolve the early diversification of teleost fishes.</title>
        <authorList>
            <person name="Parey E."/>
            <person name="Louis A."/>
            <person name="Montfort J."/>
            <person name="Bouchez O."/>
            <person name="Roques C."/>
            <person name="Iampietro C."/>
            <person name="Lluch J."/>
            <person name="Castinel A."/>
            <person name="Donnadieu C."/>
            <person name="Desvignes T."/>
            <person name="Floi Bucao C."/>
            <person name="Jouanno E."/>
            <person name="Wen M."/>
            <person name="Mejri S."/>
            <person name="Dirks R."/>
            <person name="Jansen H."/>
            <person name="Henkel C."/>
            <person name="Chen W.J."/>
            <person name="Zahm M."/>
            <person name="Cabau C."/>
            <person name="Klopp C."/>
            <person name="Thompson A.W."/>
            <person name="Robinson-Rechavi M."/>
            <person name="Braasch I."/>
            <person name="Lecointre G."/>
            <person name="Bobe J."/>
            <person name="Postlethwait J.H."/>
            <person name="Berthelot C."/>
            <person name="Roest Crollius H."/>
            <person name="Guiguen Y."/>
        </authorList>
    </citation>
    <scope>NUCLEOTIDE SEQUENCE</scope>
    <source>
        <strain evidence="7">NC1722</strain>
    </source>
</reference>
<dbReference type="Proteomes" id="UP001221898">
    <property type="component" value="Unassembled WGS sequence"/>
</dbReference>
<evidence type="ECO:0000259" key="6">
    <source>
        <dbReference type="PROSITE" id="PS50089"/>
    </source>
</evidence>
<keyword evidence="3" id="KW-0862">Zinc</keyword>
<feature type="domain" description="RING-type" evidence="6">
    <location>
        <begin position="10"/>
        <end position="49"/>
    </location>
</feature>
<dbReference type="InterPro" id="IPR027370">
    <property type="entry name" value="Znf-RING_euk"/>
</dbReference>
<keyword evidence="1" id="KW-0479">Metal-binding</keyword>
<evidence type="ECO:0000313" key="7">
    <source>
        <dbReference type="EMBL" id="KAJ8390984.1"/>
    </source>
</evidence>
<dbReference type="InterPro" id="IPR051051">
    <property type="entry name" value="E3_ubiq-ligase_TRIM/RNF"/>
</dbReference>
<keyword evidence="8" id="KW-1185">Reference proteome</keyword>
<dbReference type="Pfam" id="PF13445">
    <property type="entry name" value="zf-RING_UBOX"/>
    <property type="match status" value="1"/>
</dbReference>
<evidence type="ECO:0000256" key="4">
    <source>
        <dbReference type="PROSITE-ProRule" id="PRU00175"/>
    </source>
</evidence>
<evidence type="ECO:0000256" key="1">
    <source>
        <dbReference type="ARBA" id="ARBA00022723"/>
    </source>
</evidence>
<evidence type="ECO:0000313" key="8">
    <source>
        <dbReference type="Proteomes" id="UP001221898"/>
    </source>
</evidence>
<keyword evidence="5" id="KW-0812">Transmembrane</keyword>
<dbReference type="SMART" id="SM00184">
    <property type="entry name" value="RING"/>
    <property type="match status" value="1"/>
</dbReference>
<gene>
    <name evidence="7" type="ORF">AAFF_G00097620</name>
</gene>
<comment type="caution">
    <text evidence="7">The sequence shown here is derived from an EMBL/GenBank/DDBJ whole genome shotgun (WGS) entry which is preliminary data.</text>
</comment>
<name>A0AAD7RV99_9TELE</name>
<keyword evidence="2 4" id="KW-0863">Zinc-finger</keyword>
<keyword evidence="5" id="KW-0472">Membrane</keyword>
<dbReference type="GO" id="GO:0008270">
    <property type="term" value="F:zinc ion binding"/>
    <property type="evidence" value="ECO:0007669"/>
    <property type="project" value="UniProtKB-KW"/>
</dbReference>
<dbReference type="InterPro" id="IPR013083">
    <property type="entry name" value="Znf_RING/FYVE/PHD"/>
</dbReference>
<dbReference type="PANTHER" id="PTHR25465:SF73">
    <property type="entry name" value="E3 UBIQUITIN_ISG15 LIGASE TRIM25 ISOFORM X1"/>
    <property type="match status" value="1"/>
</dbReference>
<dbReference type="InterPro" id="IPR001841">
    <property type="entry name" value="Znf_RING"/>
</dbReference>
<feature type="transmembrane region" description="Helical" evidence="5">
    <location>
        <begin position="164"/>
        <end position="187"/>
    </location>
</feature>
<dbReference type="SUPFAM" id="SSF57850">
    <property type="entry name" value="RING/U-box"/>
    <property type="match status" value="1"/>
</dbReference>
<accession>A0AAD7RV99</accession>